<protein>
    <submittedName>
        <fullName evidence="7">Uncharacterized protein</fullName>
    </submittedName>
</protein>
<feature type="region of interest" description="Disordered" evidence="4">
    <location>
        <begin position="1"/>
        <end position="48"/>
    </location>
</feature>
<dbReference type="CDD" id="cd06720">
    <property type="entry name" value="PDZ1_APBA1_3-like"/>
    <property type="match status" value="1"/>
</dbReference>
<keyword evidence="3" id="KW-0677">Repeat</keyword>
<dbReference type="PROSITE" id="PS50106">
    <property type="entry name" value="PDZ"/>
    <property type="match status" value="2"/>
</dbReference>
<dbReference type="InterPro" id="IPR006020">
    <property type="entry name" value="PTB/PI_dom"/>
</dbReference>
<evidence type="ECO:0000313" key="7">
    <source>
        <dbReference type="EMBL" id="KAL3314638.1"/>
    </source>
</evidence>
<feature type="domain" description="PDZ" evidence="6">
    <location>
        <begin position="464"/>
        <end position="549"/>
    </location>
</feature>
<evidence type="ECO:0000313" key="8">
    <source>
        <dbReference type="Proteomes" id="UP001626550"/>
    </source>
</evidence>
<name>A0ABD2Q5H8_9PLAT</name>
<evidence type="ECO:0000259" key="6">
    <source>
        <dbReference type="PROSITE" id="PS50106"/>
    </source>
</evidence>
<evidence type="ECO:0000256" key="4">
    <source>
        <dbReference type="SAM" id="MobiDB-lite"/>
    </source>
</evidence>
<evidence type="ECO:0000259" key="5">
    <source>
        <dbReference type="PROSITE" id="PS01179"/>
    </source>
</evidence>
<dbReference type="AlphaFoldDB" id="A0ABD2Q5H8"/>
<dbReference type="PROSITE" id="PS01179">
    <property type="entry name" value="PID"/>
    <property type="match status" value="1"/>
</dbReference>
<sequence length="645" mass="71827">MESEAVKLETREASCEENEVHISKSPENTDSLQRLPDLKSDESEDEEDPISFAVENKIKTPEIVQNVLFSPKILHELALDMEELKQAMAQEHSLSDKLAEHFQKIQFKNELLTKSLEQASSITTSSNPEIPMTNGTTNGQVRMHYCHPNAIPYPRPRAACPQLVSKSHAEQKKTTREWLFPVSDQTLYSSDEEAGQDTLVLSKSGGTRYTQISQKDFAKAIESESENDTEKLLNGAHEIQRSLEIPELRPEQFVRRPGKVVALEHPQQPDQLIRGLLFHVSYMGSTQLLSEPRPTKYNRMKQAQEAVDRIKAPSGESQPSVPVDLFVAIEKVIVLGAKEQEIMMDHDLNTISYIADIGDLLVAMVRRSSPEQQGSENGTIEKEMQRARSTKMLCHVFRTDKAQAVAHAIGEAFNIAYHEYLEARGLTDPRLTDSGPLDYQEVLNQQEVFGDELEMFSDREKQKEIIISKAAGEPLGVAIIESGCGSLLPTAMLANMNPSGPAARSGTLNIGNQIISVNGQSLVGLKLAECEQIFKTCRNQSAVKLVVVDSCPVIEVLIRRPDRKYQLGFSVKDGIICTLIRGGIAERGGVRVDHRIIEINGESVVTTSHERIVFLLDSAIGEIYLRTMPAPIFLLLTGQEEPHYV</sequence>
<proteinExistence type="predicted"/>
<dbReference type="InterPro" id="IPR036034">
    <property type="entry name" value="PDZ_sf"/>
</dbReference>
<dbReference type="SMART" id="SM00228">
    <property type="entry name" value="PDZ"/>
    <property type="match status" value="2"/>
</dbReference>
<dbReference type="CDD" id="cd06793">
    <property type="entry name" value="PDZ2_APBA1_3-like"/>
    <property type="match status" value="1"/>
</dbReference>
<dbReference type="Proteomes" id="UP001626550">
    <property type="component" value="Unassembled WGS sequence"/>
</dbReference>
<dbReference type="Gene3D" id="2.30.42.10">
    <property type="match status" value="2"/>
</dbReference>
<dbReference type="PANTHER" id="PTHR12345:SF16">
    <property type="entry name" value="X11L, ISOFORM F-RELATED"/>
    <property type="match status" value="1"/>
</dbReference>
<dbReference type="InterPro" id="IPR011993">
    <property type="entry name" value="PH-like_dom_sf"/>
</dbReference>
<dbReference type="SUPFAM" id="SSF50729">
    <property type="entry name" value="PH domain-like"/>
    <property type="match status" value="1"/>
</dbReference>
<dbReference type="InterPro" id="IPR001478">
    <property type="entry name" value="PDZ"/>
</dbReference>
<dbReference type="Pfam" id="PF00595">
    <property type="entry name" value="PDZ"/>
    <property type="match status" value="2"/>
</dbReference>
<gene>
    <name evidence="7" type="ORF">Ciccas_006743</name>
</gene>
<dbReference type="Gene3D" id="2.30.29.30">
    <property type="entry name" value="Pleckstrin-homology domain (PH domain)/Phosphotyrosine-binding domain (PTB)"/>
    <property type="match status" value="1"/>
</dbReference>
<evidence type="ECO:0000256" key="1">
    <source>
        <dbReference type="ARBA" id="ARBA00022448"/>
    </source>
</evidence>
<dbReference type="SUPFAM" id="SSF50156">
    <property type="entry name" value="PDZ domain-like"/>
    <property type="match status" value="2"/>
</dbReference>
<dbReference type="PANTHER" id="PTHR12345">
    <property type="entry name" value="SYNTENIN RELATED"/>
    <property type="match status" value="1"/>
</dbReference>
<dbReference type="InterPro" id="IPR051230">
    <property type="entry name" value="APP-Binding"/>
</dbReference>
<keyword evidence="8" id="KW-1185">Reference proteome</keyword>
<feature type="compositionally biased region" description="Basic and acidic residues" evidence="4">
    <location>
        <begin position="1"/>
        <end position="24"/>
    </location>
</feature>
<feature type="domain" description="PID" evidence="5">
    <location>
        <begin position="278"/>
        <end position="429"/>
    </location>
</feature>
<dbReference type="Pfam" id="PF00640">
    <property type="entry name" value="PID"/>
    <property type="match status" value="1"/>
</dbReference>
<keyword evidence="1" id="KW-0813">Transport</keyword>
<comment type="caution">
    <text evidence="7">The sequence shown here is derived from an EMBL/GenBank/DDBJ whole genome shotgun (WGS) entry which is preliminary data.</text>
</comment>
<accession>A0ABD2Q5H8</accession>
<feature type="domain" description="PDZ" evidence="6">
    <location>
        <begin position="555"/>
        <end position="631"/>
    </location>
</feature>
<organism evidence="7 8">
    <name type="scientific">Cichlidogyrus casuarinus</name>
    <dbReference type="NCBI Taxonomy" id="1844966"/>
    <lineage>
        <taxon>Eukaryota</taxon>
        <taxon>Metazoa</taxon>
        <taxon>Spiralia</taxon>
        <taxon>Lophotrochozoa</taxon>
        <taxon>Platyhelminthes</taxon>
        <taxon>Monogenea</taxon>
        <taxon>Monopisthocotylea</taxon>
        <taxon>Dactylogyridea</taxon>
        <taxon>Ancyrocephalidae</taxon>
        <taxon>Cichlidogyrus</taxon>
    </lineage>
</organism>
<dbReference type="EMBL" id="JBJKFK010000942">
    <property type="protein sequence ID" value="KAL3314638.1"/>
    <property type="molecule type" value="Genomic_DNA"/>
</dbReference>
<dbReference type="FunFam" id="2.30.42.10:FF:000007">
    <property type="entry name" value="Amyloid beta A4 protein-binding family A member"/>
    <property type="match status" value="1"/>
</dbReference>
<dbReference type="CDD" id="cd01208">
    <property type="entry name" value="PTB_X11"/>
    <property type="match status" value="1"/>
</dbReference>
<keyword evidence="2" id="KW-0597">Phosphoprotein</keyword>
<dbReference type="SMART" id="SM00462">
    <property type="entry name" value="PTB"/>
    <property type="match status" value="1"/>
</dbReference>
<evidence type="ECO:0000256" key="2">
    <source>
        <dbReference type="ARBA" id="ARBA00022553"/>
    </source>
</evidence>
<reference evidence="7 8" key="1">
    <citation type="submission" date="2024-11" db="EMBL/GenBank/DDBJ databases">
        <title>Adaptive evolution of stress response genes in parasites aligns with host niche diversity.</title>
        <authorList>
            <person name="Hahn C."/>
            <person name="Resl P."/>
        </authorList>
    </citation>
    <scope>NUCLEOTIDE SEQUENCE [LARGE SCALE GENOMIC DNA]</scope>
    <source>
        <strain evidence="7">EGGRZ-B1_66</strain>
        <tissue evidence="7">Body</tissue>
    </source>
</reference>
<evidence type="ECO:0000256" key="3">
    <source>
        <dbReference type="ARBA" id="ARBA00022737"/>
    </source>
</evidence>